<evidence type="ECO:0000313" key="4">
    <source>
        <dbReference type="Proteomes" id="UP000016922"/>
    </source>
</evidence>
<evidence type="ECO:0000313" key="3">
    <source>
        <dbReference type="EMBL" id="EPE27990.1"/>
    </source>
</evidence>
<keyword evidence="2" id="KW-0040">ANK repeat</keyword>
<dbReference type="InterPro" id="IPR051165">
    <property type="entry name" value="Multifunctional_ANK_Repeat"/>
</dbReference>
<dbReference type="eggNOG" id="ENOG502QVYS">
    <property type="taxonomic scope" value="Eukaryota"/>
</dbReference>
<dbReference type="Pfam" id="PF12796">
    <property type="entry name" value="Ank_2"/>
    <property type="match status" value="1"/>
</dbReference>
<evidence type="ECO:0000256" key="2">
    <source>
        <dbReference type="ARBA" id="ARBA00023043"/>
    </source>
</evidence>
<sequence length="1586" mass="174257">MSSNFVNQSILYKFAGEHKLSLICTPPRQHIPGRRITFKTIQDEETAQEMLRASKDAKIEALWRIRRLLVTKKSRNTFSDKEIHTELFTAVKVGTNPGLVEVLRDLLIEAGGDLNFTQRERKIIWKCMGRQPAVRSNYLSTAAADTKVDLVQILAPFSDQISLDDSLDIALQAQTYGRELLIPEYVLAYGADASYQDGALAAAIKSRDVEMINLLINAKKPMSRDGISERLFSTVKLGYLDVLILLISAGADANGADGKGDAVKEAIRTGRKDLLVALTLCVTKPSRQVLDEGMRITFAFGINVPSAQRSLMEVLLDSGAAGPCTDACLITITMELVTTSSSDSVLISMLELLISYGASINAQGSAALKAVVSNTRLDLASILLRAPILDETLASEAFGEIDPNATPKQRLDLASQLIDRGAQGSRVHEALVSAVRDDDFQAIKMLVLRNNANKASVDYRNALALQDAVSREQLPIVGILLEASPTIESLAYAFPHIRKTSKEGRIVLTQAFLNGGAKGVEVDRALAMAIEDKSPMRDERLLRMLVENGAAVDTHVEHAVQKGDTDLLAILIVGGPSVEVTSRALQSAVKFDDENQRMRLLYLLLDAKADVNYDNGYVVFQAVDSVDVPALTMLLQCLPQPQSLDAAFAAAISTTDISECCELCLHLLGAGASGIEVDKALGIAVAEKPESLELLKIVLPAADPNFDGGRALCIAIQQRLSEHAVMITGRDLAPLTYRNAFDAAFSLKDERSQLRYCQIMLNTNPSNEVTDNALLMAVIAQQFKSASLLLQYGASVDHDNGAVLRSAIASTNSRILHLLLKKTMKKPLPETLDSALGACLSIQNGPTKQELLEITLHAGVRIEFLSNALIGLVQVKQPDCPSVEALLKYGASVYHNENASLAISARMCHFDVLRALLSCANDNSAVTQVFADRLQDDVFWATSQGLQIMELLLKNGASGRIVDEALIIAVANNQREPLTLDFVKILLDSGADVNHKQGIALTQSVRTGSVELMKEILKRRCTSETLALAFPYILDLTLGAPAIIELMDAFAQHPNQKFRKPFAHPLIPLPVVTYCMTKFPKNLSILIAVLDAGFPVDDKKGCKVACANFLVEVTPLYWALADSTKAVDDSIIAHLLKWDASIEGHPEPLLHVAIRTQRLLVLLCLVQAGVNLDYTDNQGRTALEYAIEIGDVTSMSILINFSCEVAEDALHIAARSLNADATVLLMKQGHDPSKPSVEHQGRSPLAELLVSAPFYAQNSSPQKIEKEARKTIQALINGGARTQTRFPNSPNGRSLLLHALDSTEPYMMTKIFLDCGQFHHINADCNLYTDNGYTYSPTMYVAKGICRSNPASQGQLVSLLKQYGATDRYWRNRGEQPADMINPPASIQRAEAMQSEVNHKLHLQDREHAFTKSQIEENRHLKLEFLHNTAQLSQSALDQRIAAELYQARTIGQIQIDLSKQHLNLSHERNMQALGYEDGMHDRRERHQDANRRWRTHELEAGNAYLEAKERYVEKKTGLIDRQIELGMETRRVADKAMGYNNWQQSGGAGGRRILGEKSMNYGQGQIIDIPRRVAGRPEQLRITEM</sequence>
<protein>
    <submittedName>
        <fullName evidence="3">Ankyrin repeat-containing protein</fullName>
    </submittedName>
</protein>
<keyword evidence="4" id="KW-1185">Reference proteome</keyword>
<dbReference type="PANTHER" id="PTHR24123">
    <property type="entry name" value="ANKYRIN REPEAT-CONTAINING"/>
    <property type="match status" value="1"/>
</dbReference>
<dbReference type="PANTHER" id="PTHR24123:SF33">
    <property type="entry name" value="PROTEIN HOS4"/>
    <property type="match status" value="1"/>
</dbReference>
<dbReference type="SMART" id="SM00248">
    <property type="entry name" value="ANK"/>
    <property type="match status" value="14"/>
</dbReference>
<dbReference type="RefSeq" id="XP_008085349.1">
    <property type="nucleotide sequence ID" value="XM_008087158.1"/>
</dbReference>
<organism evidence="3 4">
    <name type="scientific">Glarea lozoyensis (strain ATCC 20868 / MF5171)</name>
    <dbReference type="NCBI Taxonomy" id="1116229"/>
    <lineage>
        <taxon>Eukaryota</taxon>
        <taxon>Fungi</taxon>
        <taxon>Dikarya</taxon>
        <taxon>Ascomycota</taxon>
        <taxon>Pezizomycotina</taxon>
        <taxon>Leotiomycetes</taxon>
        <taxon>Helotiales</taxon>
        <taxon>Helotiaceae</taxon>
        <taxon>Glarea</taxon>
    </lineage>
</organism>
<gene>
    <name evidence="3" type="ORF">GLAREA_04781</name>
</gene>
<dbReference type="Proteomes" id="UP000016922">
    <property type="component" value="Unassembled WGS sequence"/>
</dbReference>
<reference evidence="3 4" key="1">
    <citation type="journal article" date="2013" name="BMC Genomics">
        <title>Genomics-driven discovery of the pneumocandin biosynthetic gene cluster in the fungus Glarea lozoyensis.</title>
        <authorList>
            <person name="Chen L."/>
            <person name="Yue Q."/>
            <person name="Zhang X."/>
            <person name="Xiang M."/>
            <person name="Wang C."/>
            <person name="Li S."/>
            <person name="Che Y."/>
            <person name="Ortiz-Lopez F.J."/>
            <person name="Bills G.F."/>
            <person name="Liu X."/>
            <person name="An Z."/>
        </authorList>
    </citation>
    <scope>NUCLEOTIDE SEQUENCE [LARGE SCALE GENOMIC DNA]</scope>
    <source>
        <strain evidence="4">ATCC 20868 / MF5171</strain>
    </source>
</reference>
<keyword evidence="1" id="KW-0677">Repeat</keyword>
<proteinExistence type="predicted"/>
<dbReference type="OrthoDB" id="194358at2759"/>
<dbReference type="KEGG" id="glz:GLAREA_04781"/>
<dbReference type="Gene3D" id="1.25.40.20">
    <property type="entry name" value="Ankyrin repeat-containing domain"/>
    <property type="match status" value="5"/>
</dbReference>
<dbReference type="OMA" id="TDISECC"/>
<accession>S3CQM6</accession>
<dbReference type="EMBL" id="KE145369">
    <property type="protein sequence ID" value="EPE27990.1"/>
    <property type="molecule type" value="Genomic_DNA"/>
</dbReference>
<dbReference type="GeneID" id="19463836"/>
<dbReference type="InterPro" id="IPR036770">
    <property type="entry name" value="Ankyrin_rpt-contain_sf"/>
</dbReference>
<dbReference type="SUPFAM" id="SSF48403">
    <property type="entry name" value="Ankyrin repeat"/>
    <property type="match status" value="4"/>
</dbReference>
<dbReference type="InterPro" id="IPR002110">
    <property type="entry name" value="Ankyrin_rpt"/>
</dbReference>
<dbReference type="HOGENOM" id="CLU_001569_0_0_1"/>
<evidence type="ECO:0000256" key="1">
    <source>
        <dbReference type="ARBA" id="ARBA00022737"/>
    </source>
</evidence>
<name>S3CQM6_GLAL2</name>